<feature type="domain" description="HIT" evidence="2">
    <location>
        <begin position="5"/>
        <end position="110"/>
    </location>
</feature>
<dbReference type="InterPro" id="IPR036265">
    <property type="entry name" value="HIT-like_sf"/>
</dbReference>
<organism evidence="3 4">
    <name type="scientific">Sporosarcina gallistercoris</name>
    <dbReference type="NCBI Taxonomy" id="2762245"/>
    <lineage>
        <taxon>Bacteria</taxon>
        <taxon>Bacillati</taxon>
        <taxon>Bacillota</taxon>
        <taxon>Bacilli</taxon>
        <taxon>Bacillales</taxon>
        <taxon>Caryophanaceae</taxon>
        <taxon>Sporosarcina</taxon>
    </lineage>
</organism>
<dbReference type="PRINTS" id="PR00332">
    <property type="entry name" value="HISTRIAD"/>
</dbReference>
<dbReference type="PROSITE" id="PS51084">
    <property type="entry name" value="HIT_2"/>
    <property type="match status" value="1"/>
</dbReference>
<proteinExistence type="predicted"/>
<dbReference type="InterPro" id="IPR001310">
    <property type="entry name" value="Histidine_triad_HIT"/>
</dbReference>
<accession>A0ABR8PMM3</accession>
<gene>
    <name evidence="3" type="ORF">H9659_13900</name>
</gene>
<dbReference type="Pfam" id="PF01230">
    <property type="entry name" value="HIT"/>
    <property type="match status" value="1"/>
</dbReference>
<evidence type="ECO:0000313" key="3">
    <source>
        <dbReference type="EMBL" id="MBD7909426.1"/>
    </source>
</evidence>
<dbReference type="Gene3D" id="3.30.428.10">
    <property type="entry name" value="HIT-like"/>
    <property type="match status" value="1"/>
</dbReference>
<reference evidence="3 4" key="1">
    <citation type="submission" date="2020-08" db="EMBL/GenBank/DDBJ databases">
        <title>A Genomic Blueprint of the Chicken Gut Microbiome.</title>
        <authorList>
            <person name="Gilroy R."/>
            <person name="Ravi A."/>
            <person name="Getino M."/>
            <person name="Pursley I."/>
            <person name="Horton D.L."/>
            <person name="Alikhan N.-F."/>
            <person name="Baker D."/>
            <person name="Gharbi K."/>
            <person name="Hall N."/>
            <person name="Watson M."/>
            <person name="Adriaenssens E.M."/>
            <person name="Foster-Nyarko E."/>
            <person name="Jarju S."/>
            <person name="Secka A."/>
            <person name="Antonio M."/>
            <person name="Oren A."/>
            <person name="Chaudhuri R."/>
            <person name="La Ragione R.M."/>
            <person name="Hildebrand F."/>
            <person name="Pallen M.J."/>
        </authorList>
    </citation>
    <scope>NUCLEOTIDE SEQUENCE [LARGE SCALE GENOMIC DNA]</scope>
    <source>
        <strain evidence="3 4">Sa3CUA8</strain>
    </source>
</reference>
<keyword evidence="4" id="KW-1185">Reference proteome</keyword>
<dbReference type="SUPFAM" id="SSF54197">
    <property type="entry name" value="HIT-like"/>
    <property type="match status" value="1"/>
</dbReference>
<evidence type="ECO:0000256" key="1">
    <source>
        <dbReference type="PROSITE-ProRule" id="PRU00464"/>
    </source>
</evidence>
<dbReference type="InterPro" id="IPR011146">
    <property type="entry name" value="HIT-like"/>
</dbReference>
<evidence type="ECO:0000313" key="4">
    <source>
        <dbReference type="Proteomes" id="UP000659496"/>
    </source>
</evidence>
<protein>
    <submittedName>
        <fullName evidence="3">HIT family protein</fullName>
    </submittedName>
</protein>
<dbReference type="PANTHER" id="PTHR46648">
    <property type="entry name" value="HIT FAMILY PROTEIN 1"/>
    <property type="match status" value="1"/>
</dbReference>
<comment type="caution">
    <text evidence="3">The sequence shown here is derived from an EMBL/GenBank/DDBJ whole genome shotgun (WGS) entry which is preliminary data.</text>
</comment>
<dbReference type="RefSeq" id="WP_191691601.1">
    <property type="nucleotide sequence ID" value="NZ_JACSQY010000013.1"/>
</dbReference>
<evidence type="ECO:0000259" key="2">
    <source>
        <dbReference type="PROSITE" id="PS51084"/>
    </source>
</evidence>
<dbReference type="EMBL" id="JACSQY010000013">
    <property type="protein sequence ID" value="MBD7909426.1"/>
    <property type="molecule type" value="Genomic_DNA"/>
</dbReference>
<dbReference type="Proteomes" id="UP000659496">
    <property type="component" value="Unassembled WGS sequence"/>
</dbReference>
<sequence>MERCIFCEIVHKKVEAYIIYENEHVCCFLDKFPINLGHLLIVPKTHYQEFNDVDKTSLNEVINLAQKMSKALETIFLTDGITILQENGIFKDVNHYHMHVIPRYKGDGFYLVEPENAVKPEDFMEMMINMQAYLHKEEC</sequence>
<feature type="short sequence motif" description="Histidine triad motif" evidence="1">
    <location>
        <begin position="95"/>
        <end position="99"/>
    </location>
</feature>
<dbReference type="PANTHER" id="PTHR46648:SF1">
    <property type="entry name" value="ADENOSINE 5'-MONOPHOSPHORAMIDASE HNT1"/>
    <property type="match status" value="1"/>
</dbReference>
<name>A0ABR8PMM3_9BACL</name>